<keyword evidence="1" id="KW-0812">Transmembrane</keyword>
<feature type="transmembrane region" description="Helical" evidence="1">
    <location>
        <begin position="27"/>
        <end position="48"/>
    </location>
</feature>
<dbReference type="EMBL" id="CADCXV010000656">
    <property type="protein sequence ID" value="CAB0031811.1"/>
    <property type="molecule type" value="Genomic_DNA"/>
</dbReference>
<feature type="transmembrane region" description="Helical" evidence="1">
    <location>
        <begin position="80"/>
        <end position="110"/>
    </location>
</feature>
<gene>
    <name evidence="2" type="ORF">TBRA_LOCUS3773</name>
</gene>
<evidence type="ECO:0000313" key="2">
    <source>
        <dbReference type="EMBL" id="CAB0031811.1"/>
    </source>
</evidence>
<dbReference type="Proteomes" id="UP000479190">
    <property type="component" value="Unassembled WGS sequence"/>
</dbReference>
<evidence type="ECO:0000313" key="3">
    <source>
        <dbReference type="Proteomes" id="UP000479190"/>
    </source>
</evidence>
<dbReference type="OrthoDB" id="8185860at2759"/>
<organism evidence="2 3">
    <name type="scientific">Trichogramma brassicae</name>
    <dbReference type="NCBI Taxonomy" id="86971"/>
    <lineage>
        <taxon>Eukaryota</taxon>
        <taxon>Metazoa</taxon>
        <taxon>Ecdysozoa</taxon>
        <taxon>Arthropoda</taxon>
        <taxon>Hexapoda</taxon>
        <taxon>Insecta</taxon>
        <taxon>Pterygota</taxon>
        <taxon>Neoptera</taxon>
        <taxon>Endopterygota</taxon>
        <taxon>Hymenoptera</taxon>
        <taxon>Apocrita</taxon>
        <taxon>Proctotrupomorpha</taxon>
        <taxon>Chalcidoidea</taxon>
        <taxon>Trichogrammatidae</taxon>
        <taxon>Trichogramma</taxon>
    </lineage>
</organism>
<keyword evidence="1" id="KW-1133">Transmembrane helix</keyword>
<proteinExistence type="predicted"/>
<sequence length="134" mass="15681">MTFKTLKITNNQETQVMNYHSRAAPLFLTKILLCVGLTTMMFETIPLANMNMEYYLQSNLTFKIKQLPMYAEYFVDQEKYFYALLFHMVVSSWIAVFINISFDAAFVLIVHNHLALYKIVRSVKPANFLAIVNY</sequence>
<accession>A0A6H5I358</accession>
<reference evidence="2 3" key="1">
    <citation type="submission" date="2020-02" db="EMBL/GenBank/DDBJ databases">
        <authorList>
            <person name="Ferguson B K."/>
        </authorList>
    </citation>
    <scope>NUCLEOTIDE SEQUENCE [LARGE SCALE GENOMIC DNA]</scope>
</reference>
<name>A0A6H5I358_9HYME</name>
<keyword evidence="3" id="KW-1185">Reference proteome</keyword>
<keyword evidence="1" id="KW-0472">Membrane</keyword>
<evidence type="ECO:0000256" key="1">
    <source>
        <dbReference type="SAM" id="Phobius"/>
    </source>
</evidence>
<dbReference type="AlphaFoldDB" id="A0A6H5I358"/>
<protein>
    <submittedName>
        <fullName evidence="2">Uncharacterized protein</fullName>
    </submittedName>
</protein>